<feature type="compositionally biased region" description="Basic and acidic residues" evidence="1">
    <location>
        <begin position="507"/>
        <end position="662"/>
    </location>
</feature>
<evidence type="ECO:0000313" key="3">
    <source>
        <dbReference type="Proteomes" id="UP000703269"/>
    </source>
</evidence>
<feature type="region of interest" description="Disordered" evidence="1">
    <location>
        <begin position="381"/>
        <end position="480"/>
    </location>
</feature>
<keyword evidence="3" id="KW-1185">Reference proteome</keyword>
<dbReference type="Pfam" id="PF20414">
    <property type="entry name" value="DUF6698"/>
    <property type="match status" value="1"/>
</dbReference>
<protein>
    <submittedName>
        <fullName evidence="2">Uncharacterized protein</fullName>
    </submittedName>
</protein>
<dbReference type="Proteomes" id="UP000703269">
    <property type="component" value="Unassembled WGS sequence"/>
</dbReference>
<evidence type="ECO:0000313" key="2">
    <source>
        <dbReference type="EMBL" id="GJE99450.1"/>
    </source>
</evidence>
<evidence type="ECO:0000256" key="1">
    <source>
        <dbReference type="SAM" id="MobiDB-lite"/>
    </source>
</evidence>
<feature type="region of interest" description="Disordered" evidence="1">
    <location>
        <begin position="502"/>
        <end position="698"/>
    </location>
</feature>
<reference evidence="2 3" key="1">
    <citation type="submission" date="2021-08" db="EMBL/GenBank/DDBJ databases">
        <title>Draft Genome Sequence of Phanerochaete sordida strain YK-624.</title>
        <authorList>
            <person name="Mori T."/>
            <person name="Dohra H."/>
            <person name="Suzuki T."/>
            <person name="Kawagishi H."/>
            <person name="Hirai H."/>
        </authorList>
    </citation>
    <scope>NUCLEOTIDE SEQUENCE [LARGE SCALE GENOMIC DNA]</scope>
    <source>
        <strain evidence="2 3">YK-624</strain>
    </source>
</reference>
<feature type="compositionally biased region" description="Low complexity" evidence="1">
    <location>
        <begin position="417"/>
        <end position="442"/>
    </location>
</feature>
<dbReference type="InterPro" id="IPR046521">
    <property type="entry name" value="DUF6698"/>
</dbReference>
<feature type="region of interest" description="Disordered" evidence="1">
    <location>
        <begin position="1"/>
        <end position="37"/>
    </location>
</feature>
<accession>A0A9P3GTF5</accession>
<feature type="compositionally biased region" description="Polar residues" evidence="1">
    <location>
        <begin position="448"/>
        <end position="477"/>
    </location>
</feature>
<dbReference type="AlphaFoldDB" id="A0A9P3GTF5"/>
<feature type="compositionally biased region" description="Basic and acidic residues" evidence="1">
    <location>
        <begin position="397"/>
        <end position="407"/>
    </location>
</feature>
<sequence length="698" mass="77822">MARDRDRPATDSGDSSETENDASLDEGGEEDNGADIDAIIVDPNVRALLENPVPDELGSLASADDLRKALRDSQRHVVRIQEKLREIYVENLTLKGAAAKRRDREGGPCPPELMSVRDDVKRAAQKTVVCYDAWPSKSAFKATKRPRVDPLSPSRYASENGDSKAKQAEIFDALPDLEDERLVNLKRSMGRVSWIKKTWLSTAGVLRSHLVSDAKATLLHSLPVKYRHLAYVPTAQLKGHPDAIELGGAENEFYPQFMFPADHYGDNAFAFRGPMLVKIFRSIVCGKSSVSGQAGTAQASAPGNSTNADLWSIRGSLTPGMLLIAWIFAKYLLSGKAQFREVHWKSLYYDWKEDLINAWDTMQATRDWWKACVWGNHDPDVPELHGGAENSALTPAQRERQRMRADFRAGVSQADRASTSTSGPGPHTSSPPTSSAPARSTALGHTITAETGTASRSSHGSAPSHTPSSGHPANTPTARIPNVDALHDSELAQLGVGVASLNLARAEPPHDRRAERRDSGRVQSERDIDNMDGRTREERERARDRDRNLGRDHDRYYDRDHNRDYNRERERDYRGEHDQDRDRDFGGGRDGDYGGDRDRDRDYGDDCDRDRDYGGERDRERDYGGERDRDRDYGGEREHNREYDRNFGGEREAAHGHEHQEEADAAAAPPTGRQLRATKEVPLEVPPEVPLQAALATR</sequence>
<proteinExistence type="predicted"/>
<gene>
    <name evidence="2" type="ORF">PsYK624_157140</name>
</gene>
<organism evidence="2 3">
    <name type="scientific">Phanerochaete sordida</name>
    <dbReference type="NCBI Taxonomy" id="48140"/>
    <lineage>
        <taxon>Eukaryota</taxon>
        <taxon>Fungi</taxon>
        <taxon>Dikarya</taxon>
        <taxon>Basidiomycota</taxon>
        <taxon>Agaricomycotina</taxon>
        <taxon>Agaricomycetes</taxon>
        <taxon>Polyporales</taxon>
        <taxon>Phanerochaetaceae</taxon>
        <taxon>Phanerochaete</taxon>
    </lineage>
</organism>
<dbReference type="OrthoDB" id="2857391at2759"/>
<feature type="compositionally biased region" description="Acidic residues" evidence="1">
    <location>
        <begin position="14"/>
        <end position="34"/>
    </location>
</feature>
<dbReference type="EMBL" id="BPQB01000110">
    <property type="protein sequence ID" value="GJE99450.1"/>
    <property type="molecule type" value="Genomic_DNA"/>
</dbReference>
<comment type="caution">
    <text evidence="2">The sequence shown here is derived from an EMBL/GenBank/DDBJ whole genome shotgun (WGS) entry which is preliminary data.</text>
</comment>
<name>A0A9P3GTF5_9APHY</name>